<accession>A0A0C3CTA7</accession>
<keyword evidence="3" id="KW-0349">Heme</keyword>
<comment type="similarity">
    <text evidence="2">Belongs to the cytochrome P450 family.</text>
</comment>
<evidence type="ECO:0000256" key="6">
    <source>
        <dbReference type="ARBA" id="ARBA00023004"/>
    </source>
</evidence>
<dbReference type="GO" id="GO:0020037">
    <property type="term" value="F:heme binding"/>
    <property type="evidence" value="ECO:0007669"/>
    <property type="project" value="InterPro"/>
</dbReference>
<dbReference type="SUPFAM" id="SSF48264">
    <property type="entry name" value="Cytochrome P450"/>
    <property type="match status" value="1"/>
</dbReference>
<keyword evidence="5" id="KW-0560">Oxidoreductase</keyword>
<keyword evidence="6" id="KW-0408">Iron</keyword>
<keyword evidence="10" id="KW-1185">Reference proteome</keyword>
<keyword evidence="4" id="KW-0479">Metal-binding</keyword>
<dbReference type="Proteomes" id="UP000053424">
    <property type="component" value="Unassembled WGS sequence"/>
</dbReference>
<dbReference type="GO" id="GO:0004497">
    <property type="term" value="F:monooxygenase activity"/>
    <property type="evidence" value="ECO:0007669"/>
    <property type="project" value="UniProtKB-KW"/>
</dbReference>
<keyword evidence="7" id="KW-0503">Monooxygenase</keyword>
<dbReference type="Pfam" id="PF00067">
    <property type="entry name" value="p450"/>
    <property type="match status" value="1"/>
</dbReference>
<dbReference type="AlphaFoldDB" id="A0A0C3CTA7"/>
<dbReference type="GO" id="GO:0016705">
    <property type="term" value="F:oxidoreductase activity, acting on paired donors, with incorporation or reduction of molecular oxygen"/>
    <property type="evidence" value="ECO:0007669"/>
    <property type="project" value="InterPro"/>
</dbReference>
<keyword evidence="8" id="KW-0812">Transmembrane</keyword>
<organism evidence="9 10">
    <name type="scientific">Hebeloma cylindrosporum</name>
    <dbReference type="NCBI Taxonomy" id="76867"/>
    <lineage>
        <taxon>Eukaryota</taxon>
        <taxon>Fungi</taxon>
        <taxon>Dikarya</taxon>
        <taxon>Basidiomycota</taxon>
        <taxon>Agaricomycotina</taxon>
        <taxon>Agaricomycetes</taxon>
        <taxon>Agaricomycetidae</taxon>
        <taxon>Agaricales</taxon>
        <taxon>Agaricineae</taxon>
        <taxon>Hymenogastraceae</taxon>
        <taxon>Hebeloma</taxon>
    </lineage>
</organism>
<name>A0A0C3CTA7_HEBCY</name>
<evidence type="ECO:0000313" key="9">
    <source>
        <dbReference type="EMBL" id="KIM47086.1"/>
    </source>
</evidence>
<dbReference type="EMBL" id="KN831770">
    <property type="protein sequence ID" value="KIM47086.1"/>
    <property type="molecule type" value="Genomic_DNA"/>
</dbReference>
<evidence type="ECO:0000256" key="5">
    <source>
        <dbReference type="ARBA" id="ARBA00023002"/>
    </source>
</evidence>
<reference evidence="9 10" key="1">
    <citation type="submission" date="2014-04" db="EMBL/GenBank/DDBJ databases">
        <authorList>
            <consortium name="DOE Joint Genome Institute"/>
            <person name="Kuo A."/>
            <person name="Gay G."/>
            <person name="Dore J."/>
            <person name="Kohler A."/>
            <person name="Nagy L.G."/>
            <person name="Floudas D."/>
            <person name="Copeland A."/>
            <person name="Barry K.W."/>
            <person name="Cichocki N."/>
            <person name="Veneault-Fourrey C."/>
            <person name="LaButti K."/>
            <person name="Lindquist E.A."/>
            <person name="Lipzen A."/>
            <person name="Lundell T."/>
            <person name="Morin E."/>
            <person name="Murat C."/>
            <person name="Sun H."/>
            <person name="Tunlid A."/>
            <person name="Henrissat B."/>
            <person name="Grigoriev I.V."/>
            <person name="Hibbett D.S."/>
            <person name="Martin F."/>
            <person name="Nordberg H.P."/>
            <person name="Cantor M.N."/>
            <person name="Hua S.X."/>
        </authorList>
    </citation>
    <scope>NUCLEOTIDE SEQUENCE [LARGE SCALE GENOMIC DNA]</scope>
    <source>
        <strain evidence="10">h7</strain>
    </source>
</reference>
<evidence type="ECO:0000256" key="3">
    <source>
        <dbReference type="ARBA" id="ARBA00022617"/>
    </source>
</evidence>
<proteinExistence type="inferred from homology"/>
<evidence type="ECO:0000256" key="8">
    <source>
        <dbReference type="SAM" id="Phobius"/>
    </source>
</evidence>
<comment type="cofactor">
    <cofactor evidence="1">
        <name>heme</name>
        <dbReference type="ChEBI" id="CHEBI:30413"/>
    </cofactor>
</comment>
<protein>
    <recommendedName>
        <fullName evidence="11">Cytochrome P450</fullName>
    </recommendedName>
</protein>
<evidence type="ECO:0000256" key="1">
    <source>
        <dbReference type="ARBA" id="ARBA00001971"/>
    </source>
</evidence>
<keyword evidence="8" id="KW-0472">Membrane</keyword>
<dbReference type="STRING" id="686832.A0A0C3CTA7"/>
<dbReference type="InterPro" id="IPR036396">
    <property type="entry name" value="Cyt_P450_sf"/>
</dbReference>
<evidence type="ECO:0000313" key="10">
    <source>
        <dbReference type="Proteomes" id="UP000053424"/>
    </source>
</evidence>
<evidence type="ECO:0000256" key="7">
    <source>
        <dbReference type="ARBA" id="ARBA00023033"/>
    </source>
</evidence>
<gene>
    <name evidence="9" type="ORF">M413DRAFT_23364</name>
</gene>
<feature type="transmembrane region" description="Helical" evidence="8">
    <location>
        <begin position="6"/>
        <end position="29"/>
    </location>
</feature>
<dbReference type="PANTHER" id="PTHR46300:SF6">
    <property type="entry name" value="CYTOCHROME P450 2C30"/>
    <property type="match status" value="1"/>
</dbReference>
<dbReference type="GO" id="GO:0005506">
    <property type="term" value="F:iron ion binding"/>
    <property type="evidence" value="ECO:0007669"/>
    <property type="project" value="InterPro"/>
</dbReference>
<reference evidence="10" key="2">
    <citation type="submission" date="2015-01" db="EMBL/GenBank/DDBJ databases">
        <title>Evolutionary Origins and Diversification of the Mycorrhizal Mutualists.</title>
        <authorList>
            <consortium name="DOE Joint Genome Institute"/>
            <consortium name="Mycorrhizal Genomics Consortium"/>
            <person name="Kohler A."/>
            <person name="Kuo A."/>
            <person name="Nagy L.G."/>
            <person name="Floudas D."/>
            <person name="Copeland A."/>
            <person name="Barry K.W."/>
            <person name="Cichocki N."/>
            <person name="Veneault-Fourrey C."/>
            <person name="LaButti K."/>
            <person name="Lindquist E.A."/>
            <person name="Lipzen A."/>
            <person name="Lundell T."/>
            <person name="Morin E."/>
            <person name="Murat C."/>
            <person name="Riley R."/>
            <person name="Ohm R."/>
            <person name="Sun H."/>
            <person name="Tunlid A."/>
            <person name="Henrissat B."/>
            <person name="Grigoriev I.V."/>
            <person name="Hibbett D.S."/>
            <person name="Martin F."/>
        </authorList>
    </citation>
    <scope>NUCLEOTIDE SEQUENCE [LARGE SCALE GENOMIC DNA]</scope>
    <source>
        <strain evidence="10">h7</strain>
    </source>
</reference>
<evidence type="ECO:0008006" key="11">
    <source>
        <dbReference type="Google" id="ProtNLM"/>
    </source>
</evidence>
<dbReference type="InterPro" id="IPR050364">
    <property type="entry name" value="Cytochrome_P450_fung"/>
</dbReference>
<evidence type="ECO:0000256" key="4">
    <source>
        <dbReference type="ARBA" id="ARBA00022723"/>
    </source>
</evidence>
<dbReference type="InterPro" id="IPR001128">
    <property type="entry name" value="Cyt_P450"/>
</dbReference>
<keyword evidence="8" id="KW-1133">Transmembrane helix</keyword>
<evidence type="ECO:0000256" key="2">
    <source>
        <dbReference type="ARBA" id="ARBA00010617"/>
    </source>
</evidence>
<sequence>MLDRVSFSTALVGIPIIVGFFVIAVLPVFKWTRRAGSKHPPGPKGVPFFGNLFQLSKQDFEEWGHKYGSGLESSKYLETDRPMHLGDMTYLEAFGQGILLLNSHTAAVDLLDRRSGIYSDRPSFIVINALTRGLFLGATSYGDISSISLLLSTVYDVPPTLSLDDPLIKKFNDFDNLIIEAAYPGNYLVEFFGLMKFLPSIFAPWKRKAEKGFLEFSAFFEQLCRDIKKQHDAGDEKPGIAGYIIREQRRLGLSDAESAWLPATFANGSASVAEALQWFFLAMVAFPEKQRKCQEELDAVVGRSRMPTVEDGDNLPYMKATLRFFAGTQHVTRQDDWYQGYFIPKGTMCFAHIWLMNRDKKKYGLDAEDFNPGRFLDNEGNFVPIAGDTKDVYLETEGHVAYGFGPRICPGRYFANDALFIIFARLLWAATISPAVDQRTGKPHLPALKDTIGEGITMRPSSFEIVVEPRFSEAVAMVAQTKELCG</sequence>
<dbReference type="HOGENOM" id="CLU_001570_2_3_1"/>
<dbReference type="PANTHER" id="PTHR46300">
    <property type="entry name" value="P450, PUTATIVE (EUROFUNG)-RELATED-RELATED"/>
    <property type="match status" value="1"/>
</dbReference>
<dbReference type="Gene3D" id="1.10.630.10">
    <property type="entry name" value="Cytochrome P450"/>
    <property type="match status" value="1"/>
</dbReference>
<dbReference type="OrthoDB" id="2789670at2759"/>